<dbReference type="PANTHER" id="PTHR10543">
    <property type="entry name" value="BETA-CAROTENE DIOXYGENASE"/>
    <property type="match status" value="1"/>
</dbReference>
<sequence length="493" mass="55643">MLAQSTTTSSLPYDRQKWGRGYESQPNEYDYWIDRITGTIPPNLEGTLLRNGGGLLDIGDYPLPHPFDGDGMISAIAFHNGQAHYRNRYVRTQGYVEEQKAGKPLYRGVFGSQKPGGWLANIFDLRLKNIANTNIIQWNDRLLALWEGGQPHRLDPQTLDTVGLDNLDGLLKSGQAFSAHPRIDPIGDGGRPCFVNFSIQPGLSSTLTVWELGQAGNLLHQRTEKIPGFCFIHDFAITENFYIFFQNSVTFNPLPFLLGLRGPGECIDFDRQNPTKVWLIPRRSDRPAEIIDVESGFVFHHVNAFEGGKDTVIVDSIGYDAFPEVEPGSDFRQTDFSRLPPSQLWRFQLDLTRKKGDRQLLEESCCEFPQVHPQWVGRENRYSFMGVAEEQQGSGPLQGIMKRDNHSGERQLWSAAPDGFVSEPIFVPYPDSQGEDEGWLLSVVYDGDRHRSDIVILEGENITRGPVARLHLQHHIPYGLHGSWVQDRQLGMG</sequence>
<keyword evidence="3" id="KW-0479">Metal-binding</keyword>
<dbReference type="Proteomes" id="UP001232992">
    <property type="component" value="Unassembled WGS sequence"/>
</dbReference>
<evidence type="ECO:0000256" key="5">
    <source>
        <dbReference type="ARBA" id="ARBA00023004"/>
    </source>
</evidence>
<reference evidence="6 7" key="1">
    <citation type="submission" date="2023-01" db="EMBL/GenBank/DDBJ databases">
        <title>Novel diversity within Roseofilum (Cyanobacteria; Desertifilaceae) from marine benthic mats with descriptions of four novel species.</title>
        <authorList>
            <person name="Wang Y."/>
            <person name="Berthold D.E."/>
            <person name="Hu J."/>
            <person name="Lefler F.W."/>
            <person name="Laughinghouse H.D. IV."/>
        </authorList>
    </citation>
    <scope>NUCLEOTIDE SEQUENCE [LARGE SCALE GENOMIC DNA]</scope>
    <source>
        <strain evidence="6 7">BLCC-M143</strain>
    </source>
</reference>
<name>A0ABT7C043_9CYAN</name>
<keyword evidence="4" id="KW-0560">Oxidoreductase</keyword>
<evidence type="ECO:0000256" key="3">
    <source>
        <dbReference type="ARBA" id="ARBA00022723"/>
    </source>
</evidence>
<accession>A0ABT7C043</accession>
<gene>
    <name evidence="6" type="ORF">PMH09_16705</name>
</gene>
<comment type="cofactor">
    <cofactor evidence="1">
        <name>Fe(2+)</name>
        <dbReference type="ChEBI" id="CHEBI:29033"/>
    </cofactor>
</comment>
<evidence type="ECO:0000256" key="1">
    <source>
        <dbReference type="ARBA" id="ARBA00001954"/>
    </source>
</evidence>
<dbReference type="EMBL" id="JAQOSQ010000020">
    <property type="protein sequence ID" value="MDJ1184830.1"/>
    <property type="molecule type" value="Genomic_DNA"/>
</dbReference>
<keyword evidence="5" id="KW-0408">Iron</keyword>
<proteinExistence type="inferred from homology"/>
<evidence type="ECO:0000256" key="2">
    <source>
        <dbReference type="ARBA" id="ARBA00006787"/>
    </source>
</evidence>
<evidence type="ECO:0000313" key="7">
    <source>
        <dbReference type="Proteomes" id="UP001232992"/>
    </source>
</evidence>
<dbReference type="InterPro" id="IPR004294">
    <property type="entry name" value="Carotenoid_Oase"/>
</dbReference>
<dbReference type="RefSeq" id="WP_283759485.1">
    <property type="nucleotide sequence ID" value="NZ_JAQOSQ010000020.1"/>
</dbReference>
<comment type="caution">
    <text evidence="6">The sequence shown here is derived from an EMBL/GenBank/DDBJ whole genome shotgun (WGS) entry which is preliminary data.</text>
</comment>
<keyword evidence="7" id="KW-1185">Reference proteome</keyword>
<dbReference type="Pfam" id="PF03055">
    <property type="entry name" value="RPE65"/>
    <property type="match status" value="1"/>
</dbReference>
<comment type="similarity">
    <text evidence="2">Belongs to the carotenoid oxygenase family.</text>
</comment>
<evidence type="ECO:0000256" key="4">
    <source>
        <dbReference type="ARBA" id="ARBA00023002"/>
    </source>
</evidence>
<dbReference type="PANTHER" id="PTHR10543:SF89">
    <property type="entry name" value="CAROTENOID 9,10(9',10')-CLEAVAGE DIOXYGENASE 1"/>
    <property type="match status" value="1"/>
</dbReference>
<protein>
    <submittedName>
        <fullName evidence="6">Carotenoid oxygenase family protein</fullName>
    </submittedName>
</protein>
<evidence type="ECO:0000313" key="6">
    <source>
        <dbReference type="EMBL" id="MDJ1184830.1"/>
    </source>
</evidence>
<organism evidence="6 7">
    <name type="scientific">Roseofilum casamattae BLCC-M143</name>
    <dbReference type="NCBI Taxonomy" id="3022442"/>
    <lineage>
        <taxon>Bacteria</taxon>
        <taxon>Bacillati</taxon>
        <taxon>Cyanobacteriota</taxon>
        <taxon>Cyanophyceae</taxon>
        <taxon>Desertifilales</taxon>
        <taxon>Desertifilaceae</taxon>
        <taxon>Roseofilum</taxon>
        <taxon>Roseofilum casamattae</taxon>
    </lineage>
</organism>